<feature type="domain" description="GST C-terminal" evidence="4">
    <location>
        <begin position="82"/>
        <end position="215"/>
    </location>
</feature>
<dbReference type="CDD" id="cd00570">
    <property type="entry name" value="GST_N_family"/>
    <property type="match status" value="1"/>
</dbReference>
<dbReference type="AlphaFoldDB" id="A0A2P7QZ83"/>
<dbReference type="Pfam" id="PF14497">
    <property type="entry name" value="GST_C_3"/>
    <property type="match status" value="1"/>
</dbReference>
<reference evidence="5 6" key="1">
    <citation type="submission" date="2018-03" db="EMBL/GenBank/DDBJ databases">
        <title>The draft genome of Sphingosinicella sp. GL-C-18.</title>
        <authorList>
            <person name="Liu L."/>
            <person name="Li L."/>
            <person name="Liang L."/>
            <person name="Zhang X."/>
            <person name="Wang T."/>
        </authorList>
    </citation>
    <scope>NUCLEOTIDE SEQUENCE [LARGE SCALE GENOMIC DNA]</scope>
    <source>
        <strain evidence="5 6">GL-C-18</strain>
    </source>
</reference>
<sequence length="215" mass="23934">MIVYGHSLSPYVRKVLAFAAEKGIEIENRTVGLGSDEPEFLEASPFRKMPGFRDGDFTICDSTAIVTYLEALQPDPPLIPAEPKARARTIWYEEFADTILMSPGQTLFYNRVVAPRFLGLAGDDKAATRAQREELPPIFDYLERTIPEDGFLVDGRLTLADIAVASPFANLEHVGATPDPDAYPKTTAYIAAILSRPSFAHWIERERSFLQRKAA</sequence>
<evidence type="ECO:0000313" key="5">
    <source>
        <dbReference type="EMBL" id="PSJ43280.1"/>
    </source>
</evidence>
<protein>
    <recommendedName>
        <fullName evidence="1">glutathione transferase</fullName>
        <ecNumber evidence="1">2.5.1.18</ecNumber>
    </recommendedName>
</protein>
<feature type="domain" description="GST N-terminal" evidence="3">
    <location>
        <begin position="1"/>
        <end position="77"/>
    </location>
</feature>
<dbReference type="SUPFAM" id="SSF52833">
    <property type="entry name" value="Thioredoxin-like"/>
    <property type="match status" value="1"/>
</dbReference>
<dbReference type="InterPro" id="IPR010987">
    <property type="entry name" value="Glutathione-S-Trfase_C-like"/>
</dbReference>
<dbReference type="InterPro" id="IPR036282">
    <property type="entry name" value="Glutathione-S-Trfase_C_sf"/>
</dbReference>
<accession>A0A2P7QZ83</accession>
<organism evidence="5 6">
    <name type="scientific">Allosphingosinicella deserti</name>
    <dbReference type="NCBI Taxonomy" id="2116704"/>
    <lineage>
        <taxon>Bacteria</taxon>
        <taxon>Pseudomonadati</taxon>
        <taxon>Pseudomonadota</taxon>
        <taxon>Alphaproteobacteria</taxon>
        <taxon>Sphingomonadales</taxon>
        <taxon>Sphingomonadaceae</taxon>
        <taxon>Allosphingosinicella</taxon>
    </lineage>
</organism>
<keyword evidence="2 5" id="KW-0808">Transferase</keyword>
<dbReference type="Pfam" id="PF13417">
    <property type="entry name" value="GST_N_3"/>
    <property type="match status" value="1"/>
</dbReference>
<dbReference type="PANTHER" id="PTHR43900:SF97">
    <property type="entry name" value="GLUTATHIONE TRANSFERASE"/>
    <property type="match status" value="1"/>
</dbReference>
<dbReference type="EMBL" id="PXYI01000001">
    <property type="protein sequence ID" value="PSJ43280.1"/>
    <property type="molecule type" value="Genomic_DNA"/>
</dbReference>
<dbReference type="InterPro" id="IPR004045">
    <property type="entry name" value="Glutathione_S-Trfase_N"/>
</dbReference>
<dbReference type="Gene3D" id="1.20.1050.10">
    <property type="match status" value="1"/>
</dbReference>
<dbReference type="GO" id="GO:0043295">
    <property type="term" value="F:glutathione binding"/>
    <property type="evidence" value="ECO:0007669"/>
    <property type="project" value="TreeGrafter"/>
</dbReference>
<dbReference type="InterPro" id="IPR036249">
    <property type="entry name" value="Thioredoxin-like_sf"/>
</dbReference>
<evidence type="ECO:0000259" key="4">
    <source>
        <dbReference type="PROSITE" id="PS50405"/>
    </source>
</evidence>
<proteinExistence type="predicted"/>
<dbReference type="GO" id="GO:0005737">
    <property type="term" value="C:cytoplasm"/>
    <property type="evidence" value="ECO:0007669"/>
    <property type="project" value="TreeGrafter"/>
</dbReference>
<name>A0A2P7QZ83_9SPHN</name>
<dbReference type="Gene3D" id="3.40.30.10">
    <property type="entry name" value="Glutaredoxin"/>
    <property type="match status" value="1"/>
</dbReference>
<dbReference type="PANTHER" id="PTHR43900">
    <property type="entry name" value="GLUTATHIONE S-TRANSFERASE RHO"/>
    <property type="match status" value="1"/>
</dbReference>
<dbReference type="InterPro" id="IPR004046">
    <property type="entry name" value="GST_C"/>
</dbReference>
<dbReference type="SUPFAM" id="SSF47616">
    <property type="entry name" value="GST C-terminal domain-like"/>
    <property type="match status" value="1"/>
</dbReference>
<dbReference type="CDD" id="cd00299">
    <property type="entry name" value="GST_C_family"/>
    <property type="match status" value="1"/>
</dbReference>
<dbReference type="SFLD" id="SFLDS00019">
    <property type="entry name" value="Glutathione_Transferase_(cytos"/>
    <property type="match status" value="1"/>
</dbReference>
<keyword evidence="6" id="KW-1185">Reference proteome</keyword>
<dbReference type="RefSeq" id="WP_106511298.1">
    <property type="nucleotide sequence ID" value="NZ_PXYI01000001.1"/>
</dbReference>
<dbReference type="EC" id="2.5.1.18" evidence="1"/>
<evidence type="ECO:0000313" key="6">
    <source>
        <dbReference type="Proteomes" id="UP000241167"/>
    </source>
</evidence>
<evidence type="ECO:0000259" key="3">
    <source>
        <dbReference type="PROSITE" id="PS50404"/>
    </source>
</evidence>
<gene>
    <name evidence="5" type="ORF">C7I55_02580</name>
</gene>
<evidence type="ECO:0000256" key="2">
    <source>
        <dbReference type="ARBA" id="ARBA00022679"/>
    </source>
</evidence>
<dbReference type="InterPro" id="IPR040079">
    <property type="entry name" value="Glutathione_S-Trfase"/>
</dbReference>
<comment type="caution">
    <text evidence="5">The sequence shown here is derived from an EMBL/GenBank/DDBJ whole genome shotgun (WGS) entry which is preliminary data.</text>
</comment>
<dbReference type="OrthoDB" id="9782992at2"/>
<dbReference type="SFLD" id="SFLDG00358">
    <property type="entry name" value="Main_(cytGST)"/>
    <property type="match status" value="1"/>
</dbReference>
<dbReference type="Proteomes" id="UP000241167">
    <property type="component" value="Unassembled WGS sequence"/>
</dbReference>
<dbReference type="PROSITE" id="PS50404">
    <property type="entry name" value="GST_NTER"/>
    <property type="match status" value="1"/>
</dbReference>
<dbReference type="PROSITE" id="PS50405">
    <property type="entry name" value="GST_CTER"/>
    <property type="match status" value="1"/>
</dbReference>
<evidence type="ECO:0000256" key="1">
    <source>
        <dbReference type="ARBA" id="ARBA00012452"/>
    </source>
</evidence>
<dbReference type="GO" id="GO:0004364">
    <property type="term" value="F:glutathione transferase activity"/>
    <property type="evidence" value="ECO:0007669"/>
    <property type="project" value="UniProtKB-EC"/>
</dbReference>